<comment type="caution">
    <text evidence="1">The sequence shown here is derived from an EMBL/GenBank/DDBJ whole genome shotgun (WGS) entry which is preliminary data.</text>
</comment>
<sequence length="161" mass="17602">MPFSRGGLERAGFGGWVRFAGIRSAIDIPREGGVYVVCRSATLAPVFNDVSCGGWFKGKDPSVTSNDLADNWVDGAACVYIGQSGNLQRRLREFADFGAGKPIGHWGGRLIWHLHDHPELVVAWKATPGELPKAVESQLIQQFRAVYGKPPFANDSHRLGR</sequence>
<reference evidence="2" key="1">
    <citation type="journal article" date="2019" name="Int. J. Syst. Evol. Microbiol.">
        <title>The Global Catalogue of Microorganisms (GCM) 10K type strain sequencing project: providing services to taxonomists for standard genome sequencing and annotation.</title>
        <authorList>
            <consortium name="The Broad Institute Genomics Platform"/>
            <consortium name="The Broad Institute Genome Sequencing Center for Infectious Disease"/>
            <person name="Wu L."/>
            <person name="Ma J."/>
        </authorList>
    </citation>
    <scope>NUCLEOTIDE SEQUENCE [LARGE SCALE GENOMIC DNA]</scope>
    <source>
        <strain evidence="2">CGMCC 1.6784</strain>
    </source>
</reference>
<proteinExistence type="predicted"/>
<dbReference type="RefSeq" id="WP_188819944.1">
    <property type="nucleotide sequence ID" value="NZ_BMLK01000010.1"/>
</dbReference>
<keyword evidence="2" id="KW-1185">Reference proteome</keyword>
<dbReference type="Proteomes" id="UP000605099">
    <property type="component" value="Unassembled WGS sequence"/>
</dbReference>
<dbReference type="EMBL" id="BMLK01000010">
    <property type="protein sequence ID" value="GGN51538.1"/>
    <property type="molecule type" value="Genomic_DNA"/>
</dbReference>
<name>A0ABQ2JQ13_9SPHN</name>
<accession>A0ABQ2JQ13</accession>
<protein>
    <recommendedName>
        <fullName evidence="3">GIY-YIG domain-containing protein</fullName>
    </recommendedName>
</protein>
<gene>
    <name evidence="1" type="ORF">GCM10011349_24150</name>
</gene>
<organism evidence="1 2">
    <name type="scientific">Novosphingobium indicum</name>
    <dbReference type="NCBI Taxonomy" id="462949"/>
    <lineage>
        <taxon>Bacteria</taxon>
        <taxon>Pseudomonadati</taxon>
        <taxon>Pseudomonadota</taxon>
        <taxon>Alphaproteobacteria</taxon>
        <taxon>Sphingomonadales</taxon>
        <taxon>Sphingomonadaceae</taxon>
        <taxon>Novosphingobium</taxon>
    </lineage>
</organism>
<evidence type="ECO:0008006" key="3">
    <source>
        <dbReference type="Google" id="ProtNLM"/>
    </source>
</evidence>
<evidence type="ECO:0000313" key="2">
    <source>
        <dbReference type="Proteomes" id="UP000605099"/>
    </source>
</evidence>
<evidence type="ECO:0000313" key="1">
    <source>
        <dbReference type="EMBL" id="GGN51538.1"/>
    </source>
</evidence>